<reference evidence="3" key="1">
    <citation type="submission" date="2016-10" db="EMBL/GenBank/DDBJ databases">
        <authorList>
            <person name="Varghese N."/>
            <person name="Submissions S."/>
        </authorList>
    </citation>
    <scope>NUCLEOTIDE SEQUENCE [LARGE SCALE GENOMIC DNA]</scope>
    <source>
        <strain evidence="3">DSM 25730</strain>
    </source>
</reference>
<proteinExistence type="predicted"/>
<evidence type="ECO:0000313" key="3">
    <source>
        <dbReference type="Proteomes" id="UP000199439"/>
    </source>
</evidence>
<organism evidence="2 3">
    <name type="scientific">Algibacter pectinivorans</name>
    <dbReference type="NCBI Taxonomy" id="870482"/>
    <lineage>
        <taxon>Bacteria</taxon>
        <taxon>Pseudomonadati</taxon>
        <taxon>Bacteroidota</taxon>
        <taxon>Flavobacteriia</taxon>
        <taxon>Flavobacteriales</taxon>
        <taxon>Flavobacteriaceae</taxon>
        <taxon>Algibacter</taxon>
    </lineage>
</organism>
<keyword evidence="1" id="KW-0812">Transmembrane</keyword>
<evidence type="ECO:0008006" key="4">
    <source>
        <dbReference type="Google" id="ProtNLM"/>
    </source>
</evidence>
<feature type="transmembrane region" description="Helical" evidence="1">
    <location>
        <begin position="33"/>
        <end position="50"/>
    </location>
</feature>
<gene>
    <name evidence="2" type="ORF">SAMN04487987_105229</name>
</gene>
<feature type="transmembrane region" description="Helical" evidence="1">
    <location>
        <begin position="7"/>
        <end position="27"/>
    </location>
</feature>
<dbReference type="STRING" id="870482.SAMN04487987_105229"/>
<name>A0A1I1QCM3_9FLAO</name>
<dbReference type="RefSeq" id="WP_092851616.1">
    <property type="nucleotide sequence ID" value="NZ_FOMI01000005.1"/>
</dbReference>
<dbReference type="OrthoDB" id="1134700at2"/>
<protein>
    <recommendedName>
        <fullName evidence="4">Transmembrane family 220, helix</fullName>
    </recommendedName>
</protein>
<sequence length="119" mass="13663">MKSISNYTKLVPYLYFIAITAYWFTIVNRTEGLTAYPILLFAIPFLWQILKPSKKLNFTLGITFMCISSYLILAFVSDMLQIISLSYPIKQFMVYGGLFIFASFAMALWIIKNSLAKSV</sequence>
<accession>A0A1I1QCM3</accession>
<keyword evidence="3" id="KW-1185">Reference proteome</keyword>
<evidence type="ECO:0000256" key="1">
    <source>
        <dbReference type="SAM" id="Phobius"/>
    </source>
</evidence>
<keyword evidence="1" id="KW-0472">Membrane</keyword>
<dbReference type="EMBL" id="FOMI01000005">
    <property type="protein sequence ID" value="SFD17578.1"/>
    <property type="molecule type" value="Genomic_DNA"/>
</dbReference>
<dbReference type="Proteomes" id="UP000199439">
    <property type="component" value="Unassembled WGS sequence"/>
</dbReference>
<feature type="transmembrane region" description="Helical" evidence="1">
    <location>
        <begin position="62"/>
        <end position="86"/>
    </location>
</feature>
<evidence type="ECO:0000313" key="2">
    <source>
        <dbReference type="EMBL" id="SFD17578.1"/>
    </source>
</evidence>
<dbReference type="AlphaFoldDB" id="A0A1I1QCM3"/>
<keyword evidence="1" id="KW-1133">Transmembrane helix</keyword>
<feature type="transmembrane region" description="Helical" evidence="1">
    <location>
        <begin position="92"/>
        <end position="111"/>
    </location>
</feature>